<dbReference type="STRING" id="3635.A0A1U8IME8"/>
<reference evidence="3" key="2">
    <citation type="submission" date="2025-08" db="UniProtKB">
        <authorList>
            <consortium name="RefSeq"/>
        </authorList>
    </citation>
    <scope>IDENTIFICATION</scope>
</reference>
<dbReference type="PANTHER" id="PTHR24559:SF432">
    <property type="entry name" value="RNA-DIRECTED DNA POLYMERASE HOMOLOG"/>
    <property type="match status" value="1"/>
</dbReference>
<dbReference type="InterPro" id="IPR043128">
    <property type="entry name" value="Rev_trsase/Diguanyl_cyclase"/>
</dbReference>
<dbReference type="Gene3D" id="2.40.70.10">
    <property type="entry name" value="Acid Proteases"/>
    <property type="match status" value="1"/>
</dbReference>
<dbReference type="InterPro" id="IPR000477">
    <property type="entry name" value="RT_dom"/>
</dbReference>
<dbReference type="InterPro" id="IPR043502">
    <property type="entry name" value="DNA/RNA_pol_sf"/>
</dbReference>
<evidence type="ECO:0000259" key="1">
    <source>
        <dbReference type="Pfam" id="PF00078"/>
    </source>
</evidence>
<dbReference type="CDD" id="cd01647">
    <property type="entry name" value="RT_LTR"/>
    <property type="match status" value="1"/>
</dbReference>
<dbReference type="SUPFAM" id="SSF56672">
    <property type="entry name" value="DNA/RNA polymerases"/>
    <property type="match status" value="1"/>
</dbReference>
<dbReference type="OrthoDB" id="1001581at2759"/>
<dbReference type="KEGG" id="ghi:107898276"/>
<dbReference type="PANTHER" id="PTHR24559">
    <property type="entry name" value="TRANSPOSON TY3-I GAG-POL POLYPROTEIN"/>
    <property type="match status" value="1"/>
</dbReference>
<dbReference type="AlphaFoldDB" id="A0A1U8IME8"/>
<keyword evidence="2" id="KW-1185">Reference proteome</keyword>
<accession>A0A1U8IME8</accession>
<dbReference type="Gene3D" id="3.30.70.270">
    <property type="match status" value="1"/>
</dbReference>
<organism evidence="2 3">
    <name type="scientific">Gossypium hirsutum</name>
    <name type="common">Upland cotton</name>
    <name type="synonym">Gossypium mexicanum</name>
    <dbReference type="NCBI Taxonomy" id="3635"/>
    <lineage>
        <taxon>Eukaryota</taxon>
        <taxon>Viridiplantae</taxon>
        <taxon>Streptophyta</taxon>
        <taxon>Embryophyta</taxon>
        <taxon>Tracheophyta</taxon>
        <taxon>Spermatophyta</taxon>
        <taxon>Magnoliopsida</taxon>
        <taxon>eudicotyledons</taxon>
        <taxon>Gunneridae</taxon>
        <taxon>Pentapetalae</taxon>
        <taxon>rosids</taxon>
        <taxon>malvids</taxon>
        <taxon>Malvales</taxon>
        <taxon>Malvaceae</taxon>
        <taxon>Malvoideae</taxon>
        <taxon>Gossypium</taxon>
    </lineage>
</organism>
<feature type="domain" description="Reverse transcriptase" evidence="1">
    <location>
        <begin position="237"/>
        <end position="376"/>
    </location>
</feature>
<name>A0A1U8IME8_GOSHI</name>
<protein>
    <recommendedName>
        <fullName evidence="1">Reverse transcriptase domain-containing protein</fullName>
    </recommendedName>
</protein>
<dbReference type="InterPro" id="IPR021109">
    <property type="entry name" value="Peptidase_aspartic_dom_sf"/>
</dbReference>
<proteinExistence type="predicted"/>
<dbReference type="PaxDb" id="3635-A0A1U8IME8"/>
<dbReference type="GeneID" id="107898276"/>
<reference evidence="2" key="1">
    <citation type="journal article" date="2020" name="Nat. Genet.">
        <title>Genomic diversifications of five Gossypium allopolyploid species and their impact on cotton improvement.</title>
        <authorList>
            <person name="Chen Z.J."/>
            <person name="Sreedasyam A."/>
            <person name="Ando A."/>
            <person name="Song Q."/>
            <person name="De Santiago L.M."/>
            <person name="Hulse-Kemp A.M."/>
            <person name="Ding M."/>
            <person name="Ye W."/>
            <person name="Kirkbride R.C."/>
            <person name="Jenkins J."/>
            <person name="Plott C."/>
            <person name="Lovell J."/>
            <person name="Lin Y.M."/>
            <person name="Vaughn R."/>
            <person name="Liu B."/>
            <person name="Simpson S."/>
            <person name="Scheffler B.E."/>
            <person name="Wen L."/>
            <person name="Saski C.A."/>
            <person name="Grover C.E."/>
            <person name="Hu G."/>
            <person name="Conover J.L."/>
            <person name="Carlson J.W."/>
            <person name="Shu S."/>
            <person name="Boston L.B."/>
            <person name="Williams M."/>
            <person name="Peterson D.G."/>
            <person name="McGee K."/>
            <person name="Jones D.C."/>
            <person name="Wendel J.F."/>
            <person name="Stelly D.M."/>
            <person name="Grimwood J."/>
            <person name="Schmutz J."/>
        </authorList>
    </citation>
    <scope>NUCLEOTIDE SEQUENCE [LARGE SCALE GENOMIC DNA]</scope>
    <source>
        <strain evidence="2">cv. TM-1</strain>
    </source>
</reference>
<evidence type="ECO:0000313" key="2">
    <source>
        <dbReference type="Proteomes" id="UP000818029"/>
    </source>
</evidence>
<dbReference type="Pfam" id="PF00078">
    <property type="entry name" value="RVT_1"/>
    <property type="match status" value="1"/>
</dbReference>
<dbReference type="Proteomes" id="UP000818029">
    <property type="component" value="Chromosome D04"/>
</dbReference>
<dbReference type="Gene3D" id="3.10.10.10">
    <property type="entry name" value="HIV Type 1 Reverse Transcriptase, subunit A, domain 1"/>
    <property type="match status" value="1"/>
</dbReference>
<gene>
    <name evidence="3" type="primary">LOC107898276</name>
</gene>
<dbReference type="InterPro" id="IPR053134">
    <property type="entry name" value="RNA-dir_DNA_polymerase"/>
</dbReference>
<evidence type="ECO:0000313" key="3">
    <source>
        <dbReference type="RefSeq" id="XP_016679286.1"/>
    </source>
</evidence>
<dbReference type="RefSeq" id="XP_016679286.1">
    <property type="nucleotide sequence ID" value="XM_016823797.1"/>
</dbReference>
<sequence>MSNYVKFMKDILSKKRKLGELETVALTEGCTVMLKNKLPPKLKDPGSFTIPYSIGNHYVGKVLYDLGASINLMPMFIFRKLRIGNARPTTITLQLADRSYVHPEGKIEDVLYAYLGENDTFPVVISAKHTIDQKMQLLEVLKKSKKSLGWLIADIKGITLVICIHKIILEDCHGKSIEWQRRLNPVMKEVVKKEIVKWLDLNIIYPISNSSWVSVPKKGGVTVVSNDNNKLIPTRTITGWRVCMNYQKLNKAMKNDHFPLPFIDQMLDTLEGKAFYVFLDGYSGYNQIAISLTDQEKTTFTYPYGPFAFRRMSFGLCNAPAAFQHCMMAIISDMVEKFLEVFMDDFSVFGDTFEDSLKNLESVLSICQETNLVLNW</sequence>